<keyword evidence="2" id="KW-0539">Nucleus</keyword>
<evidence type="ECO:0000256" key="1">
    <source>
        <dbReference type="ARBA" id="ARBA00004123"/>
    </source>
</evidence>
<dbReference type="SUPFAM" id="SSF48371">
    <property type="entry name" value="ARM repeat"/>
    <property type="match status" value="1"/>
</dbReference>
<organism evidence="4">
    <name type="scientific">Cuerna arida</name>
    <dbReference type="NCBI Taxonomy" id="1464854"/>
    <lineage>
        <taxon>Eukaryota</taxon>
        <taxon>Metazoa</taxon>
        <taxon>Ecdysozoa</taxon>
        <taxon>Arthropoda</taxon>
        <taxon>Hexapoda</taxon>
        <taxon>Insecta</taxon>
        <taxon>Pterygota</taxon>
        <taxon>Neoptera</taxon>
        <taxon>Paraneoptera</taxon>
        <taxon>Hemiptera</taxon>
        <taxon>Auchenorrhyncha</taxon>
        <taxon>Membracoidea</taxon>
        <taxon>Cicadellidae</taxon>
        <taxon>Cicadellinae</taxon>
        <taxon>Proconiini</taxon>
        <taxon>Cuerna</taxon>
    </lineage>
</organism>
<dbReference type="InterPro" id="IPR016024">
    <property type="entry name" value="ARM-type_fold"/>
</dbReference>
<sequence length="412" mass="47142">MDAREEFDQNADTDANDEEIDCDRIRGDAIGDTVYSERFVLRVLIQLSQYQEDKWSEDLESDLCVLWDMTATSAVVYFLMKHDCLNILASLIQSSSNPRLLEILVGIVGNMCCVREARAVVSEDTRLYGMLLQLLTCPDPQTLVQLSRCLQSFTWDLLRGDATLVADQHWLERQVVSGQLCSSLAFILSSSLNEELLMAILDLLNTLCGLEINDKDYSRYFATTEMTDGMLECWNQLFISCQDGSNFEFMNKQQEKSALHWVSILLAFAGHEAGREHLGKRARHIIRTLILWIQEPDNGGSDTLLITTISLLEALVSVCFCEEAFCKTIRIVRKTMEKNSCDFQNGETREDLTFLSLKESFGNYCMEVLKCVERRRIDTILMDCCNNKSIKFFWKIVQERDPDLVTPVDRSQ</sequence>
<comment type="similarity">
    <text evidence="3">Belongs to the SAAL1 family.</text>
</comment>
<gene>
    <name evidence="4" type="ORF">g.13112</name>
</gene>
<dbReference type="InterPro" id="IPR011989">
    <property type="entry name" value="ARM-like"/>
</dbReference>
<dbReference type="InterPro" id="IPR052464">
    <property type="entry name" value="Synovial_Prolif_Regulator"/>
</dbReference>
<dbReference type="EMBL" id="GECZ01025743">
    <property type="protein sequence ID" value="JAS44026.1"/>
    <property type="molecule type" value="Transcribed_RNA"/>
</dbReference>
<dbReference type="PANTHER" id="PTHR23424:SF23">
    <property type="entry name" value="PROTEIN SAAL1"/>
    <property type="match status" value="1"/>
</dbReference>
<evidence type="ECO:0008006" key="5">
    <source>
        <dbReference type="Google" id="ProtNLM"/>
    </source>
</evidence>
<reference evidence="4" key="1">
    <citation type="submission" date="2015-11" db="EMBL/GenBank/DDBJ databases">
        <title>De novo transcriptome assembly of four potential Pierce s Disease insect vectors from Arizona vineyards.</title>
        <authorList>
            <person name="Tassone E.E."/>
        </authorList>
    </citation>
    <scope>NUCLEOTIDE SEQUENCE</scope>
</reference>
<dbReference type="Gene3D" id="1.25.10.10">
    <property type="entry name" value="Leucine-rich Repeat Variant"/>
    <property type="match status" value="1"/>
</dbReference>
<accession>A0A1B6F151</accession>
<proteinExistence type="inferred from homology"/>
<evidence type="ECO:0000256" key="2">
    <source>
        <dbReference type="ARBA" id="ARBA00023242"/>
    </source>
</evidence>
<dbReference type="GO" id="GO:0005654">
    <property type="term" value="C:nucleoplasm"/>
    <property type="evidence" value="ECO:0007669"/>
    <property type="project" value="TreeGrafter"/>
</dbReference>
<evidence type="ECO:0000313" key="4">
    <source>
        <dbReference type="EMBL" id="JAS44026.1"/>
    </source>
</evidence>
<evidence type="ECO:0000256" key="3">
    <source>
        <dbReference type="ARBA" id="ARBA00038401"/>
    </source>
</evidence>
<comment type="subcellular location">
    <subcellularLocation>
        <location evidence="1">Nucleus</location>
    </subcellularLocation>
</comment>
<protein>
    <recommendedName>
        <fullName evidence="5">Protein SAAL1</fullName>
    </recommendedName>
</protein>
<dbReference type="PANTHER" id="PTHR23424">
    <property type="entry name" value="SERUM AMYLOID A"/>
    <property type="match status" value="1"/>
</dbReference>
<dbReference type="AlphaFoldDB" id="A0A1B6F151"/>
<name>A0A1B6F151_9HEMI</name>